<dbReference type="InterPro" id="IPR013685">
    <property type="entry name" value="POTRA_FtsQ_type"/>
</dbReference>
<dbReference type="Pfam" id="PF03799">
    <property type="entry name" value="FtsQ_DivIB_C"/>
    <property type="match status" value="1"/>
</dbReference>
<dbReference type="Gene3D" id="3.40.50.11690">
    <property type="entry name" value="Cell division protein FtsQ/DivIB"/>
    <property type="match status" value="1"/>
</dbReference>
<keyword evidence="6 9" id="KW-1133">Transmembrane helix</keyword>
<evidence type="ECO:0000256" key="3">
    <source>
        <dbReference type="ARBA" id="ARBA00022519"/>
    </source>
</evidence>
<keyword evidence="8 9" id="KW-0131">Cell cycle</keyword>
<evidence type="ECO:0000256" key="9">
    <source>
        <dbReference type="HAMAP-Rule" id="MF_00911"/>
    </source>
</evidence>
<evidence type="ECO:0000259" key="10">
    <source>
        <dbReference type="PROSITE" id="PS51779"/>
    </source>
</evidence>
<dbReference type="InterPro" id="IPR045335">
    <property type="entry name" value="FtsQ_C_sf"/>
</dbReference>
<keyword evidence="3 9" id="KW-0997">Cell inner membrane</keyword>
<reference evidence="11 12" key="1">
    <citation type="submission" date="2017-10" db="EMBL/GenBank/DDBJ databases">
        <title>Nyctiphanis sp. nov., isolated from the stomach of the euphausiid Nyctiphanes simplex (Hansen, 1911) in the Gulf of California.</title>
        <authorList>
            <person name="Gomez-Gil B."/>
            <person name="Aguilar-Mendez M."/>
            <person name="Lopez-Cortes A."/>
            <person name="Gomez-Gutierrez J."/>
            <person name="Roque A."/>
            <person name="Lang E."/>
            <person name="Gonzalez-Castillo A."/>
        </authorList>
    </citation>
    <scope>NUCLEOTIDE SEQUENCE [LARGE SCALE GENOMIC DNA]</scope>
    <source>
        <strain evidence="11 12">CAIM 600</strain>
    </source>
</reference>
<dbReference type="PROSITE" id="PS51779">
    <property type="entry name" value="POTRA"/>
    <property type="match status" value="1"/>
</dbReference>
<comment type="caution">
    <text evidence="11">The sequence shown here is derived from an EMBL/GenBank/DDBJ whole genome shotgun (WGS) entry which is preliminary data.</text>
</comment>
<evidence type="ECO:0000256" key="4">
    <source>
        <dbReference type="ARBA" id="ARBA00022618"/>
    </source>
</evidence>
<dbReference type="HAMAP" id="MF_00911">
    <property type="entry name" value="FtsQ_subfam"/>
    <property type="match status" value="1"/>
</dbReference>
<dbReference type="InterPro" id="IPR005548">
    <property type="entry name" value="Cell_div_FtsQ/DivIB_C"/>
</dbReference>
<comment type="subunit">
    <text evidence="9">Part of a complex composed of FtsB, FtsL and FtsQ.</text>
</comment>
<keyword evidence="5 9" id="KW-0812">Transmembrane</keyword>
<dbReference type="PANTHER" id="PTHR35851:SF1">
    <property type="entry name" value="CELL DIVISION PROTEIN FTSQ"/>
    <property type="match status" value="1"/>
</dbReference>
<evidence type="ECO:0000313" key="11">
    <source>
        <dbReference type="EMBL" id="RXJ72476.1"/>
    </source>
</evidence>
<evidence type="ECO:0000256" key="6">
    <source>
        <dbReference type="ARBA" id="ARBA00022989"/>
    </source>
</evidence>
<evidence type="ECO:0000256" key="1">
    <source>
        <dbReference type="ARBA" id="ARBA00004370"/>
    </source>
</evidence>
<evidence type="ECO:0000313" key="12">
    <source>
        <dbReference type="Proteomes" id="UP000290287"/>
    </source>
</evidence>
<dbReference type="AlphaFoldDB" id="A0A4Q0YNM9"/>
<dbReference type="GO" id="GO:0043093">
    <property type="term" value="P:FtsZ-dependent cytokinesis"/>
    <property type="evidence" value="ECO:0007669"/>
    <property type="project" value="UniProtKB-UniRule"/>
</dbReference>
<dbReference type="OrthoDB" id="9790370at2"/>
<gene>
    <name evidence="9" type="primary">ftsQ</name>
    <name evidence="11" type="ORF">CS022_15590</name>
</gene>
<accession>A0A4Q0YNM9</accession>
<dbReference type="EMBL" id="PEIB01000020">
    <property type="protein sequence ID" value="RXJ72476.1"/>
    <property type="molecule type" value="Genomic_DNA"/>
</dbReference>
<dbReference type="Pfam" id="PF08478">
    <property type="entry name" value="POTRA_1"/>
    <property type="match status" value="1"/>
</dbReference>
<keyword evidence="7 9" id="KW-0472">Membrane</keyword>
<dbReference type="RefSeq" id="WP_129123056.1">
    <property type="nucleotide sequence ID" value="NZ_PEIB01000020.1"/>
</dbReference>
<dbReference type="GO" id="GO:0032153">
    <property type="term" value="C:cell division site"/>
    <property type="evidence" value="ECO:0007669"/>
    <property type="project" value="UniProtKB-UniRule"/>
</dbReference>
<sequence length="257" mass="29290">MTSVIAEETIELPQNAKPDWGGLLFLIAVISFFFWGLIQVLNWMSDETQLPLSKMVIHGELNHLTPEEVRAALVAKGHLHSFMLQDVDQLHDAIITLPWAERVTVRKQWPDMLSVHIVEHAVAAIWNSRQLLNVSGIVFKANPTDVEGQKLVSLHGPEGSEREVLEAWRQMNNILAPAGIHIAALALNERQSWRIVTYDGFRIELGRRDKQERLLRLIALLPQIEQSTKKLEYVDLRYDTGAAVGWKNNRDQNESEQ</sequence>
<dbReference type="Gene3D" id="3.10.20.310">
    <property type="entry name" value="membrane protein fhac"/>
    <property type="match status" value="1"/>
</dbReference>
<comment type="function">
    <text evidence="9">Essential cell division protein. May link together the upstream cell division proteins, which are predominantly cytoplasmic, with the downstream cell division proteins, which are predominantly periplasmic. May control correct divisome assembly.</text>
</comment>
<dbReference type="GO" id="GO:0090529">
    <property type="term" value="P:cell septum assembly"/>
    <property type="evidence" value="ECO:0007669"/>
    <property type="project" value="InterPro"/>
</dbReference>
<keyword evidence="2 9" id="KW-1003">Cell membrane</keyword>
<dbReference type="GO" id="GO:0005886">
    <property type="term" value="C:plasma membrane"/>
    <property type="evidence" value="ECO:0007669"/>
    <property type="project" value="UniProtKB-SubCell"/>
</dbReference>
<feature type="transmembrane region" description="Helical" evidence="9">
    <location>
        <begin position="20"/>
        <end position="44"/>
    </location>
</feature>
<evidence type="ECO:0000256" key="8">
    <source>
        <dbReference type="ARBA" id="ARBA00023306"/>
    </source>
</evidence>
<keyword evidence="4 9" id="KW-0132">Cell division</keyword>
<name>A0A4Q0YNM9_9GAMM</name>
<dbReference type="Proteomes" id="UP000290287">
    <property type="component" value="Unassembled WGS sequence"/>
</dbReference>
<organism evidence="11 12">
    <name type="scientific">Veronia nyctiphanis</name>
    <dbReference type="NCBI Taxonomy" id="1278244"/>
    <lineage>
        <taxon>Bacteria</taxon>
        <taxon>Pseudomonadati</taxon>
        <taxon>Pseudomonadota</taxon>
        <taxon>Gammaproteobacteria</taxon>
        <taxon>Vibrionales</taxon>
        <taxon>Vibrionaceae</taxon>
        <taxon>Veronia</taxon>
    </lineage>
</organism>
<comment type="subcellular location">
    <subcellularLocation>
        <location evidence="9">Cell inner membrane</location>
        <topology evidence="9">Single-pass type II membrane protein</topology>
    </subcellularLocation>
    <subcellularLocation>
        <location evidence="1">Membrane</location>
    </subcellularLocation>
    <text evidence="9">Localizes to the division septum.</text>
</comment>
<feature type="domain" description="POTRA" evidence="10">
    <location>
        <begin position="50"/>
        <end position="120"/>
    </location>
</feature>
<evidence type="ECO:0000256" key="5">
    <source>
        <dbReference type="ARBA" id="ARBA00022692"/>
    </source>
</evidence>
<proteinExistence type="inferred from homology"/>
<dbReference type="PANTHER" id="PTHR35851">
    <property type="entry name" value="CELL DIVISION PROTEIN FTSQ"/>
    <property type="match status" value="1"/>
</dbReference>
<dbReference type="InterPro" id="IPR026579">
    <property type="entry name" value="FtsQ"/>
</dbReference>
<evidence type="ECO:0000256" key="7">
    <source>
        <dbReference type="ARBA" id="ARBA00023136"/>
    </source>
</evidence>
<keyword evidence="12" id="KW-1185">Reference proteome</keyword>
<dbReference type="InterPro" id="IPR034746">
    <property type="entry name" value="POTRA"/>
</dbReference>
<comment type="similarity">
    <text evidence="9">Belongs to the FtsQ/DivIB family. FtsQ subfamily.</text>
</comment>
<protein>
    <recommendedName>
        <fullName evidence="9">Cell division protein FtsQ</fullName>
    </recommendedName>
</protein>
<evidence type="ECO:0000256" key="2">
    <source>
        <dbReference type="ARBA" id="ARBA00022475"/>
    </source>
</evidence>